<comment type="subcellular location">
    <subcellularLocation>
        <location evidence="2">Endoplasmic reticulum membrane</location>
        <topology evidence="2">Single-pass type II membrane protein</topology>
    </subcellularLocation>
    <subcellularLocation>
        <location evidence="1">Golgi apparatus membrane</location>
        <topology evidence="1">Single-pass type II membrane protein</topology>
    </subcellularLocation>
</comment>
<dbReference type="GO" id="GO:0046872">
    <property type="term" value="F:metal ion binding"/>
    <property type="evidence" value="ECO:0007669"/>
    <property type="project" value="UniProtKB-KW"/>
</dbReference>
<evidence type="ECO:0000256" key="12">
    <source>
        <dbReference type="ARBA" id="ARBA00023157"/>
    </source>
</evidence>
<evidence type="ECO:0000313" key="16">
    <source>
        <dbReference type="Proteomes" id="UP000319499"/>
    </source>
</evidence>
<keyword evidence="9" id="KW-1133">Transmembrane helix</keyword>
<evidence type="ECO:0000313" key="15">
    <source>
        <dbReference type="EMBL" id="TWP28727.1"/>
    </source>
</evidence>
<evidence type="ECO:0000256" key="1">
    <source>
        <dbReference type="ARBA" id="ARBA00004323"/>
    </source>
</evidence>
<evidence type="ECO:0000256" key="6">
    <source>
        <dbReference type="ARBA" id="ARBA00022723"/>
    </source>
</evidence>
<evidence type="ECO:0000256" key="7">
    <source>
        <dbReference type="ARBA" id="ARBA00022824"/>
    </source>
</evidence>
<dbReference type="InterPro" id="IPR043538">
    <property type="entry name" value="XYLT"/>
</dbReference>
<dbReference type="InterPro" id="IPR003406">
    <property type="entry name" value="Glyco_trans_14"/>
</dbReference>
<dbReference type="Proteomes" id="UP000319499">
    <property type="component" value="Unassembled WGS sequence"/>
</dbReference>
<dbReference type="PANTHER" id="PTHR46025">
    <property type="entry name" value="XYLOSYLTRANSFERASE OXT"/>
    <property type="match status" value="1"/>
</dbReference>
<dbReference type="GO" id="GO:0015012">
    <property type="term" value="P:heparan sulfate proteoglycan biosynthetic process"/>
    <property type="evidence" value="ECO:0007669"/>
    <property type="project" value="TreeGrafter"/>
</dbReference>
<dbReference type="GO" id="GO:0030158">
    <property type="term" value="F:protein xylosyltransferase activity"/>
    <property type="evidence" value="ECO:0007669"/>
    <property type="project" value="InterPro"/>
</dbReference>
<dbReference type="EMBL" id="SELH01000017">
    <property type="protein sequence ID" value="TWP28727.1"/>
    <property type="molecule type" value="Genomic_DNA"/>
</dbReference>
<keyword evidence="16" id="KW-1185">Reference proteome</keyword>
<evidence type="ECO:0000256" key="4">
    <source>
        <dbReference type="ARBA" id="ARBA00022679"/>
    </source>
</evidence>
<keyword evidence="13" id="KW-0325">Glycoprotein</keyword>
<evidence type="ECO:0000256" key="3">
    <source>
        <dbReference type="ARBA" id="ARBA00022676"/>
    </source>
</evidence>
<keyword evidence="6" id="KW-0479">Metal-binding</keyword>
<gene>
    <name evidence="15" type="ORF">ETU09_05265</name>
</gene>
<dbReference type="AlphaFoldDB" id="A0A563DF75"/>
<keyword evidence="10" id="KW-0333">Golgi apparatus</keyword>
<reference evidence="15 16" key="1">
    <citation type="submission" date="2019-02" db="EMBL/GenBank/DDBJ databases">
        <title>Apibacter muscae sp. nov.: a novel member of the house fly microbiota.</title>
        <authorList>
            <person name="Park R."/>
        </authorList>
    </citation>
    <scope>NUCLEOTIDE SEQUENCE [LARGE SCALE GENOMIC DNA]</scope>
    <source>
        <strain evidence="15 16">AL1</strain>
    </source>
</reference>
<evidence type="ECO:0000256" key="8">
    <source>
        <dbReference type="ARBA" id="ARBA00022968"/>
    </source>
</evidence>
<keyword evidence="3" id="KW-0328">Glycosyltransferase</keyword>
<organism evidence="15 16">
    <name type="scientific">Apibacter muscae</name>
    <dbReference type="NCBI Taxonomy" id="2509004"/>
    <lineage>
        <taxon>Bacteria</taxon>
        <taxon>Pseudomonadati</taxon>
        <taxon>Bacteroidota</taxon>
        <taxon>Flavobacteriia</taxon>
        <taxon>Flavobacteriales</taxon>
        <taxon>Weeksellaceae</taxon>
        <taxon>Apibacter</taxon>
    </lineage>
</organism>
<keyword evidence="4" id="KW-0808">Transferase</keyword>
<evidence type="ECO:0000256" key="2">
    <source>
        <dbReference type="ARBA" id="ARBA00004648"/>
    </source>
</evidence>
<evidence type="ECO:0000256" key="5">
    <source>
        <dbReference type="ARBA" id="ARBA00022692"/>
    </source>
</evidence>
<evidence type="ECO:0000256" key="11">
    <source>
        <dbReference type="ARBA" id="ARBA00023136"/>
    </source>
</evidence>
<accession>A0A563DF75</accession>
<keyword evidence="11" id="KW-0472">Membrane</keyword>
<keyword evidence="8" id="KW-0735">Signal-anchor</keyword>
<dbReference type="GO" id="GO:0016020">
    <property type="term" value="C:membrane"/>
    <property type="evidence" value="ECO:0007669"/>
    <property type="project" value="InterPro"/>
</dbReference>
<keyword evidence="12" id="KW-1015">Disulfide bond</keyword>
<dbReference type="PANTHER" id="PTHR46025:SF3">
    <property type="entry name" value="XYLOSYLTRANSFERASE OXT"/>
    <property type="match status" value="1"/>
</dbReference>
<name>A0A563DF75_9FLAO</name>
<evidence type="ECO:0000256" key="14">
    <source>
        <dbReference type="ARBA" id="ARBA00042865"/>
    </source>
</evidence>
<comment type="caution">
    <text evidence="15">The sequence shown here is derived from an EMBL/GenBank/DDBJ whole genome shotgun (WGS) entry which is preliminary data.</text>
</comment>
<evidence type="ECO:0000256" key="10">
    <source>
        <dbReference type="ARBA" id="ARBA00023034"/>
    </source>
</evidence>
<protein>
    <recommendedName>
        <fullName evidence="14">Peptide O-xylosyltransferase</fullName>
    </recommendedName>
</protein>
<proteinExistence type="predicted"/>
<dbReference type="GO" id="GO:0050650">
    <property type="term" value="P:chondroitin sulfate proteoglycan biosynthetic process"/>
    <property type="evidence" value="ECO:0007669"/>
    <property type="project" value="TreeGrafter"/>
</dbReference>
<dbReference type="RefSeq" id="WP_146292345.1">
    <property type="nucleotide sequence ID" value="NZ_SELH01000017.1"/>
</dbReference>
<evidence type="ECO:0000256" key="13">
    <source>
        <dbReference type="ARBA" id="ARBA00023180"/>
    </source>
</evidence>
<evidence type="ECO:0000256" key="9">
    <source>
        <dbReference type="ARBA" id="ARBA00022989"/>
    </source>
</evidence>
<keyword evidence="5" id="KW-0812">Transmembrane</keyword>
<keyword evidence="7" id="KW-0256">Endoplasmic reticulum</keyword>
<dbReference type="OrthoDB" id="7943907at2"/>
<sequence length="285" mass="34246">MKKIILIHAHKNLDYLNRLIDALDYPAFTIYVNIDKKSNINIDKISSKAILVKKRVSVVWGEYSQVESALNSLRQIVEEQKDFSHVIFISGQDYPIRSNFDIDEFFNNNLSNNFLEYFLVTENNKYHEYLYRVDRKHYPSHRIIERKFHTAYKLLYKFLTKKEYKIKMINNYTCYWGSQWWNLSKEVIEFLLQVADDKKIINFFKTTWCSDEVFFQVALLNSHFKDKIINNNLRYIDWTNCRNSPRNLDSNDFENIINSEALFCRKMEIGLSDSLVNLLEKHRNK</sequence>
<dbReference type="Pfam" id="PF02485">
    <property type="entry name" value="Branch"/>
    <property type="match status" value="1"/>
</dbReference>